<dbReference type="EMBL" id="BMIN01000009">
    <property type="protein sequence ID" value="GGD14398.1"/>
    <property type="molecule type" value="Genomic_DNA"/>
</dbReference>
<organism evidence="7 8">
    <name type="scientific">Pontibacillus salipaludis</name>
    <dbReference type="NCBI Taxonomy" id="1697394"/>
    <lineage>
        <taxon>Bacteria</taxon>
        <taxon>Bacillati</taxon>
        <taxon>Bacillota</taxon>
        <taxon>Bacilli</taxon>
        <taxon>Bacillales</taxon>
        <taxon>Bacillaceae</taxon>
        <taxon>Pontibacillus</taxon>
    </lineage>
</organism>
<dbReference type="Pfam" id="PF01098">
    <property type="entry name" value="FTSW_RODA_SPOVE"/>
    <property type="match status" value="1"/>
</dbReference>
<feature type="transmembrane region" description="Helical" evidence="6">
    <location>
        <begin position="309"/>
        <end position="331"/>
    </location>
</feature>
<feature type="transmembrane region" description="Helical" evidence="6">
    <location>
        <begin position="103"/>
        <end position="122"/>
    </location>
</feature>
<reference evidence="8" key="1">
    <citation type="journal article" date="2019" name="Int. J. Syst. Evol. Microbiol.">
        <title>The Global Catalogue of Microorganisms (GCM) 10K type strain sequencing project: providing services to taxonomists for standard genome sequencing and annotation.</title>
        <authorList>
            <consortium name="The Broad Institute Genomics Platform"/>
            <consortium name="The Broad Institute Genome Sequencing Center for Infectious Disease"/>
            <person name="Wu L."/>
            <person name="Ma J."/>
        </authorList>
    </citation>
    <scope>NUCLEOTIDE SEQUENCE [LARGE SCALE GENOMIC DNA]</scope>
    <source>
        <strain evidence="8">CGMCC 1.15353</strain>
    </source>
</reference>
<dbReference type="InterPro" id="IPR001182">
    <property type="entry name" value="FtsW/RodA"/>
</dbReference>
<name>A0ABQ1Q537_9BACI</name>
<evidence type="ECO:0000256" key="5">
    <source>
        <dbReference type="ARBA" id="ARBA00023136"/>
    </source>
</evidence>
<dbReference type="PANTHER" id="PTHR30474">
    <property type="entry name" value="CELL CYCLE PROTEIN"/>
    <property type="match status" value="1"/>
</dbReference>
<keyword evidence="5 6" id="KW-0472">Membrane</keyword>
<feature type="transmembrane region" description="Helical" evidence="6">
    <location>
        <begin position="30"/>
        <end position="53"/>
    </location>
</feature>
<comment type="subcellular location">
    <subcellularLocation>
        <location evidence="1">Membrane</location>
        <topology evidence="1">Multi-pass membrane protein</topology>
    </subcellularLocation>
</comment>
<dbReference type="Proteomes" id="UP000642571">
    <property type="component" value="Unassembled WGS sequence"/>
</dbReference>
<feature type="transmembrane region" description="Helical" evidence="6">
    <location>
        <begin position="156"/>
        <end position="179"/>
    </location>
</feature>
<protein>
    <submittedName>
        <fullName evidence="7">Cell division protein FtsW</fullName>
    </submittedName>
</protein>
<keyword evidence="8" id="KW-1185">Reference proteome</keyword>
<dbReference type="PROSITE" id="PS00428">
    <property type="entry name" value="FTSW_RODA_SPOVE"/>
    <property type="match status" value="1"/>
</dbReference>
<keyword evidence="7" id="KW-0132">Cell division</keyword>
<sequence>MKQLVWFGLSLVVVGVICLGDFYQIRKVTPYFYGFGILLLIGVIVAPESIAPMRNGAKSWFVIQEKISIQPSEFMKVFLILMLAATIAKHAEKRAVGLVPGDLFLLLKLGLVAALPVGLTLLQNDFGTSLVMLVIAASLVFVSGISWKIIMPIVSTAVFAVAGLVGVFFYKAELLLLVLDEYQLNRIYSWLDPAGNAQDIGYQLQQSLLTVGAGMLFGNEEGVPVPEVETDFIFSLVAGRYGYIGGSILVMLYFVIIFRMVKISIYNADHLFESLICVGVIGWLSFHVFQNVGMVIGLLPITGIPLPLLSYGGSSVLAMMIGLGLVLNVSLKTKKFMFSD</sequence>
<keyword evidence="7" id="KW-0131">Cell cycle</keyword>
<dbReference type="PANTHER" id="PTHR30474:SF1">
    <property type="entry name" value="PEPTIDOGLYCAN GLYCOSYLTRANSFERASE MRDB"/>
    <property type="match status" value="1"/>
</dbReference>
<accession>A0ABQ1Q537</accession>
<evidence type="ECO:0000256" key="3">
    <source>
        <dbReference type="ARBA" id="ARBA00022960"/>
    </source>
</evidence>
<evidence type="ECO:0000256" key="6">
    <source>
        <dbReference type="SAM" id="Phobius"/>
    </source>
</evidence>
<evidence type="ECO:0000256" key="1">
    <source>
        <dbReference type="ARBA" id="ARBA00004141"/>
    </source>
</evidence>
<dbReference type="GO" id="GO:0051301">
    <property type="term" value="P:cell division"/>
    <property type="evidence" value="ECO:0007669"/>
    <property type="project" value="UniProtKB-KW"/>
</dbReference>
<evidence type="ECO:0000313" key="7">
    <source>
        <dbReference type="EMBL" id="GGD14398.1"/>
    </source>
</evidence>
<feature type="transmembrane region" description="Helical" evidence="6">
    <location>
        <begin position="270"/>
        <end position="289"/>
    </location>
</feature>
<feature type="transmembrane region" description="Helical" evidence="6">
    <location>
        <begin position="238"/>
        <end position="258"/>
    </location>
</feature>
<keyword evidence="4 6" id="KW-1133">Transmembrane helix</keyword>
<proteinExistence type="predicted"/>
<evidence type="ECO:0000256" key="2">
    <source>
        <dbReference type="ARBA" id="ARBA00022692"/>
    </source>
</evidence>
<gene>
    <name evidence="7" type="ORF">GCM10011389_22530</name>
</gene>
<evidence type="ECO:0000256" key="4">
    <source>
        <dbReference type="ARBA" id="ARBA00022989"/>
    </source>
</evidence>
<dbReference type="InterPro" id="IPR018365">
    <property type="entry name" value="Cell_cycle_FtsW-rel_CS"/>
</dbReference>
<feature type="transmembrane region" description="Helical" evidence="6">
    <location>
        <begin position="129"/>
        <end position="150"/>
    </location>
</feature>
<evidence type="ECO:0000313" key="8">
    <source>
        <dbReference type="Proteomes" id="UP000642571"/>
    </source>
</evidence>
<keyword evidence="3" id="KW-0133">Cell shape</keyword>
<feature type="transmembrane region" description="Helical" evidence="6">
    <location>
        <begin position="74"/>
        <end position="91"/>
    </location>
</feature>
<comment type="caution">
    <text evidence="7">The sequence shown here is derived from an EMBL/GenBank/DDBJ whole genome shotgun (WGS) entry which is preliminary data.</text>
</comment>
<keyword evidence="2 6" id="KW-0812">Transmembrane</keyword>